<organism evidence="3 4">
    <name type="scientific">Spirosoma liriopis</name>
    <dbReference type="NCBI Taxonomy" id="2937440"/>
    <lineage>
        <taxon>Bacteria</taxon>
        <taxon>Pseudomonadati</taxon>
        <taxon>Bacteroidota</taxon>
        <taxon>Cytophagia</taxon>
        <taxon>Cytophagales</taxon>
        <taxon>Cytophagaceae</taxon>
        <taxon>Spirosoma</taxon>
    </lineage>
</organism>
<keyword evidence="4" id="KW-1185">Reference proteome</keyword>
<feature type="region of interest" description="Disordered" evidence="1">
    <location>
        <begin position="441"/>
        <end position="485"/>
    </location>
</feature>
<feature type="compositionally biased region" description="Polar residues" evidence="1">
    <location>
        <begin position="446"/>
        <end position="471"/>
    </location>
</feature>
<dbReference type="Proteomes" id="UP001202180">
    <property type="component" value="Unassembled WGS sequence"/>
</dbReference>
<evidence type="ECO:0000313" key="4">
    <source>
        <dbReference type="Proteomes" id="UP001202180"/>
    </source>
</evidence>
<dbReference type="Pfam" id="PF13101">
    <property type="entry name" value="DUF3945"/>
    <property type="match status" value="1"/>
</dbReference>
<evidence type="ECO:0000259" key="2">
    <source>
        <dbReference type="Pfam" id="PF13101"/>
    </source>
</evidence>
<evidence type="ECO:0000313" key="3">
    <source>
        <dbReference type="EMBL" id="MCK8495537.1"/>
    </source>
</evidence>
<feature type="compositionally biased region" description="Basic residues" evidence="1">
    <location>
        <begin position="476"/>
        <end position="485"/>
    </location>
</feature>
<sequence length="485" mass="54136">MHVGPKVTAQARASMAQQVLDLVGKAILNEIRQLLIGDNPVEEPIRYVSEIDSTSQPPSIELRFENTSHIQDLYQRLPIDPQINVYCALSASIRYTINQYKPSDIRKEREVEVYIFNDQSAVELIEEKYRRDEPLFFPVLRAISWKQPLLLVGDPDCPTEMNLYRLGYREAIRTIETILYSHYDPSMPLIGYGYANRQFHMTVFNQGESPKVVSIAGTLPGTGQFVNLRQARLVSGGSPVTEKPVVNDQLQPVVVETRYPDSLLEEANRQFAVELTEENAKRLLNGQKTDVVTTSDGNTGKLYVLNTPDDGPQLVLQDVQQKLTLKESYLGHIFSEKDKANLHKYGDMGRVAELIDKQSGQKFTGFIGVDKDTKTLTVLRADVIRPKIERMSHLKGVTLNGLQKQRLIQGKAIRLDNMTSKAGTAFSAYVRVSAASRGLRFDHIPNGTSENNGSATASDSIGNHDTNQGKTATAPRTKRAPKANP</sequence>
<feature type="domain" description="DUF3945" evidence="2">
    <location>
        <begin position="395"/>
        <end position="442"/>
    </location>
</feature>
<accession>A0ABT0HTS6</accession>
<dbReference type="EMBL" id="JALPRF010000009">
    <property type="protein sequence ID" value="MCK8495537.1"/>
    <property type="molecule type" value="Genomic_DNA"/>
</dbReference>
<dbReference type="InterPro" id="IPR025222">
    <property type="entry name" value="DUF3945"/>
</dbReference>
<comment type="caution">
    <text evidence="3">The sequence shown here is derived from an EMBL/GenBank/DDBJ whole genome shotgun (WGS) entry which is preliminary data.</text>
</comment>
<protein>
    <submittedName>
        <fullName evidence="3">DUF3945 domain-containing protein</fullName>
    </submittedName>
</protein>
<gene>
    <name evidence="3" type="ORF">M0L20_26970</name>
</gene>
<evidence type="ECO:0000256" key="1">
    <source>
        <dbReference type="SAM" id="MobiDB-lite"/>
    </source>
</evidence>
<proteinExistence type="predicted"/>
<name>A0ABT0HTS6_9BACT</name>
<dbReference type="RefSeq" id="WP_248480319.1">
    <property type="nucleotide sequence ID" value="NZ_JALPRF010000009.1"/>
</dbReference>
<reference evidence="3 4" key="1">
    <citation type="submission" date="2022-04" db="EMBL/GenBank/DDBJ databases">
        <title>Spirosoma sp. strain RP8 genome sequencing and assembly.</title>
        <authorList>
            <person name="Jung Y."/>
        </authorList>
    </citation>
    <scope>NUCLEOTIDE SEQUENCE [LARGE SCALE GENOMIC DNA]</scope>
    <source>
        <strain evidence="3 4">RP8</strain>
    </source>
</reference>